<gene>
    <name evidence="1" type="ORF">IWQ57_005490</name>
</gene>
<dbReference type="Proteomes" id="UP001140234">
    <property type="component" value="Unassembled WGS sequence"/>
</dbReference>
<proteinExistence type="predicted"/>
<protein>
    <submittedName>
        <fullName evidence="1">Uncharacterized protein</fullName>
    </submittedName>
</protein>
<reference evidence="1" key="1">
    <citation type="submission" date="2022-07" db="EMBL/GenBank/DDBJ databases">
        <title>Phylogenomic reconstructions and comparative analyses of Kickxellomycotina fungi.</title>
        <authorList>
            <person name="Reynolds N.K."/>
            <person name="Stajich J.E."/>
            <person name="Barry K."/>
            <person name="Grigoriev I.V."/>
            <person name="Crous P."/>
            <person name="Smith M.E."/>
        </authorList>
    </citation>
    <scope>NUCLEOTIDE SEQUENCE</scope>
    <source>
        <strain evidence="1">CBS 109366</strain>
    </source>
</reference>
<comment type="caution">
    <text evidence="1">The sequence shown here is derived from an EMBL/GenBank/DDBJ whole genome shotgun (WGS) entry which is preliminary data.</text>
</comment>
<organism evidence="1 2">
    <name type="scientific">Coemansia nantahalensis</name>
    <dbReference type="NCBI Taxonomy" id="2789366"/>
    <lineage>
        <taxon>Eukaryota</taxon>
        <taxon>Fungi</taxon>
        <taxon>Fungi incertae sedis</taxon>
        <taxon>Zoopagomycota</taxon>
        <taxon>Kickxellomycotina</taxon>
        <taxon>Kickxellomycetes</taxon>
        <taxon>Kickxellales</taxon>
        <taxon>Kickxellaceae</taxon>
        <taxon>Coemansia</taxon>
    </lineage>
</organism>
<sequence length="242" mass="24911">QSVPAQPLHQRRAAAWGASGSGSGSSSGTARDSLTIGEDLYAIISEFSVVADGRYGEVDARTLRKRDMRVSRAVLPPATYPPGSAATSPDIYGGGRRMLAPAADGDYGEVRRGLPAESVSSTASNVGLPVARTASHTSTSAASAGAGPGDYGRHTAARARAWASRQKERVFHALSGEKSSRQPQSPGGPAGLRGADLTAALPLPAPVSPGMRLHHQSHSTTNVVTPPVPRRLSGVPSTGHLR</sequence>
<keyword evidence="2" id="KW-1185">Reference proteome</keyword>
<evidence type="ECO:0000313" key="1">
    <source>
        <dbReference type="EMBL" id="KAJ2763672.1"/>
    </source>
</evidence>
<evidence type="ECO:0000313" key="2">
    <source>
        <dbReference type="Proteomes" id="UP001140234"/>
    </source>
</evidence>
<dbReference type="EMBL" id="JANBUJ010002666">
    <property type="protein sequence ID" value="KAJ2763672.1"/>
    <property type="molecule type" value="Genomic_DNA"/>
</dbReference>
<name>A0ACC1JMR6_9FUNG</name>
<feature type="non-terminal residue" evidence="1">
    <location>
        <position position="1"/>
    </location>
</feature>
<accession>A0ACC1JMR6</accession>